<comment type="caution">
    <text evidence="1">The sequence shown here is derived from an EMBL/GenBank/DDBJ whole genome shotgun (WGS) entry which is preliminary data.</text>
</comment>
<protein>
    <submittedName>
        <fullName evidence="1">Uncharacterized protein</fullName>
    </submittedName>
</protein>
<dbReference type="EMBL" id="BART01032214">
    <property type="protein sequence ID" value="GAH08555.1"/>
    <property type="molecule type" value="Genomic_DNA"/>
</dbReference>
<accession>X1DJV9</accession>
<sequence>MSGGGDGPEFDCSGYDVECLKAVGIISPYVDYTAAGLFDLFKDNQKNFYKRSYLAFWMNQSGHVIHTEILIDGYHTIGASGGGRPKFDLYKTIIKDRILRSFYPENMSRVQFEAYESDFMPTIIKKQLYELQADYQNAFIKIRPIKYRGDNFVVCDPFGDEG</sequence>
<name>X1DJV9_9ZZZZ</name>
<gene>
    <name evidence="1" type="ORF">S01H4_55744</name>
</gene>
<evidence type="ECO:0000313" key="1">
    <source>
        <dbReference type="EMBL" id="GAH08555.1"/>
    </source>
</evidence>
<proteinExistence type="predicted"/>
<dbReference type="AlphaFoldDB" id="X1DJV9"/>
<organism evidence="1">
    <name type="scientific">marine sediment metagenome</name>
    <dbReference type="NCBI Taxonomy" id="412755"/>
    <lineage>
        <taxon>unclassified sequences</taxon>
        <taxon>metagenomes</taxon>
        <taxon>ecological metagenomes</taxon>
    </lineage>
</organism>
<dbReference type="Gene3D" id="3.90.1720.10">
    <property type="entry name" value="endopeptidase domain like (from Nostoc punctiforme)"/>
    <property type="match status" value="1"/>
</dbReference>
<reference evidence="1" key="1">
    <citation type="journal article" date="2014" name="Front. Microbiol.">
        <title>High frequency of phylogenetically diverse reductive dehalogenase-homologous genes in deep subseafloor sedimentary metagenomes.</title>
        <authorList>
            <person name="Kawai M."/>
            <person name="Futagami T."/>
            <person name="Toyoda A."/>
            <person name="Takaki Y."/>
            <person name="Nishi S."/>
            <person name="Hori S."/>
            <person name="Arai W."/>
            <person name="Tsubouchi T."/>
            <person name="Morono Y."/>
            <person name="Uchiyama I."/>
            <person name="Ito T."/>
            <person name="Fujiyama A."/>
            <person name="Inagaki F."/>
            <person name="Takami H."/>
        </authorList>
    </citation>
    <scope>NUCLEOTIDE SEQUENCE</scope>
    <source>
        <strain evidence="1">Expedition CK06-06</strain>
    </source>
</reference>